<organism evidence="1 2">
    <name type="scientific">Nonomuraea turkmeniaca</name>
    <dbReference type="NCBI Taxonomy" id="103838"/>
    <lineage>
        <taxon>Bacteria</taxon>
        <taxon>Bacillati</taxon>
        <taxon>Actinomycetota</taxon>
        <taxon>Actinomycetes</taxon>
        <taxon>Streptosporangiales</taxon>
        <taxon>Streptosporangiaceae</taxon>
        <taxon>Nonomuraea</taxon>
    </lineage>
</organism>
<dbReference type="OrthoDB" id="3384902at2"/>
<evidence type="ECO:0000313" key="1">
    <source>
        <dbReference type="EMBL" id="TMR25645.1"/>
    </source>
</evidence>
<gene>
    <name evidence="1" type="ORF">ETD86_00520</name>
</gene>
<protein>
    <submittedName>
        <fullName evidence="1">Uncharacterized protein</fullName>
    </submittedName>
</protein>
<dbReference type="AlphaFoldDB" id="A0A5S4FXY4"/>
<dbReference type="Proteomes" id="UP000309128">
    <property type="component" value="Unassembled WGS sequence"/>
</dbReference>
<accession>A0A5S4FXY4</accession>
<keyword evidence="2" id="KW-1185">Reference proteome</keyword>
<name>A0A5S4FXY4_9ACTN</name>
<sequence>MDKPSSDAQFAVWRHAMIGSPGPPPDEDMGTRVYWGDLQPLREPRALPPPDRVWSEREWQIIRRGHVPADMDDKWVAFVEHDRLYLHRSWTGDQLFQADFQPCDQGWQVIRAAAESRGRWRKRKYARSDRLLLELLIDTVLLGTYDEVRWRRLWELEN</sequence>
<comment type="caution">
    <text evidence="1">The sequence shown here is derived from an EMBL/GenBank/DDBJ whole genome shotgun (WGS) entry which is preliminary data.</text>
</comment>
<dbReference type="EMBL" id="VCKY01000001">
    <property type="protein sequence ID" value="TMR25645.1"/>
    <property type="molecule type" value="Genomic_DNA"/>
</dbReference>
<reference evidence="1 2" key="1">
    <citation type="submission" date="2019-05" db="EMBL/GenBank/DDBJ databases">
        <title>Draft genome sequence of Nonomuraea turkmeniaca DSM 43926.</title>
        <authorList>
            <person name="Saricaoglu S."/>
            <person name="Isik K."/>
        </authorList>
    </citation>
    <scope>NUCLEOTIDE SEQUENCE [LARGE SCALE GENOMIC DNA]</scope>
    <source>
        <strain evidence="1 2">DSM 43926</strain>
    </source>
</reference>
<proteinExistence type="predicted"/>
<dbReference type="RefSeq" id="WP_138664054.1">
    <property type="nucleotide sequence ID" value="NZ_VCKY01000001.1"/>
</dbReference>
<evidence type="ECO:0000313" key="2">
    <source>
        <dbReference type="Proteomes" id="UP000309128"/>
    </source>
</evidence>